<dbReference type="Pfam" id="PF13559">
    <property type="entry name" value="DUF4129"/>
    <property type="match status" value="1"/>
</dbReference>
<name>A0A5A5TJR7_9CHLR</name>
<feature type="compositionally biased region" description="Low complexity" evidence="1">
    <location>
        <begin position="624"/>
        <end position="644"/>
    </location>
</feature>
<evidence type="ECO:0000313" key="4">
    <source>
        <dbReference type="EMBL" id="GCF11134.1"/>
    </source>
</evidence>
<dbReference type="AlphaFoldDB" id="A0A5A5TJR7"/>
<dbReference type="PANTHER" id="PTHR42736">
    <property type="entry name" value="PROTEIN-GLUTAMINE GAMMA-GLUTAMYLTRANSFERASE"/>
    <property type="match status" value="1"/>
</dbReference>
<sequence>MRSSLIESQRRVDESERDLHDQTGPSSVPDMLASDFRASRVDTPVSAPSSSRLPFPQEGWLAFLLLAIALYSVVVVIVNANWVHQSFGLYIYPIVGLLIGFGIAKLPFLPQALLHLLACVIGYFLALWGTAYTFHISWPEVVTGLRFAVMGQIAQQSSLAGESVFFFYLAFLCFFLGYFGSWLVYRVRLPWLVALVYSSIMLVNLNYVKNDFNLLILVMLGALLLLIARVHLATMLLQWNHEGLYTDKVWLKKLTGRCMQAACLVMAIVVALSWFFPVLAQPESGKSLWSGIDTVWNSALNGDLSWNTVNSFISSASGATNYFGNQLTISNSVHLPTGNVLSYVSSDHQSHYLEGVAFDHFSGNSWTNNNNSLLAANYAANASMLIENTHETRRITTSVAVSQTINGSKDYVFAPAQPISFSEPTQVLLVGDSNVGTTMTGWMQTQPLIAGSRYQVTSALSSAAGLENIPLPDVAPDVWLRTAWLRALYLQTPTDLSPDVAKTMHAWTKNDTNAYAALKSIESHLSDPNTFTYSLDNSAIPPNKDVVDWLLQTRTGYCTYYASTMAIMGRLLHIPTRLVTGFSSGKYDSRYKVWTVTGDDAHSWVQAYFPETGWIDFDPTPGYSTQSQSAPSTTPSPVATKPAVKATAQPTVQVPNNASSHPTPTEQQSSDPSTSGSQLVMVWIALGFLLLAFLFLVFAIYRRRTHQEDVRHSKIAGLYWRACRVAGWAGLGPSAWQTPYEYTNVLIRHLPTYQGTLWRMTELFVRERWGAQQHIPLEDEQTMLEHSWPALRAKLLRLFFAKKKL</sequence>
<dbReference type="InterPro" id="IPR038765">
    <property type="entry name" value="Papain-like_cys_pep_sf"/>
</dbReference>
<evidence type="ECO:0000256" key="2">
    <source>
        <dbReference type="SAM" id="Phobius"/>
    </source>
</evidence>
<feature type="region of interest" description="Disordered" evidence="1">
    <location>
        <begin position="1"/>
        <end position="31"/>
    </location>
</feature>
<dbReference type="PANTHER" id="PTHR42736:SF1">
    <property type="entry name" value="PROTEIN-GLUTAMINE GAMMA-GLUTAMYLTRANSFERASE"/>
    <property type="match status" value="1"/>
</dbReference>
<feature type="transmembrane region" description="Helical" evidence="2">
    <location>
        <begin position="680"/>
        <end position="701"/>
    </location>
</feature>
<feature type="transmembrane region" description="Helical" evidence="2">
    <location>
        <begin position="113"/>
        <end position="134"/>
    </location>
</feature>
<evidence type="ECO:0000256" key="1">
    <source>
        <dbReference type="SAM" id="MobiDB-lite"/>
    </source>
</evidence>
<feature type="compositionally biased region" description="Basic and acidic residues" evidence="1">
    <location>
        <begin position="8"/>
        <end position="21"/>
    </location>
</feature>
<reference evidence="4 5" key="1">
    <citation type="submission" date="2019-01" db="EMBL/GenBank/DDBJ databases">
        <title>Draft genome sequence of Dictyobacter sp. Uno17.</title>
        <authorList>
            <person name="Wang C.M."/>
            <person name="Zheng Y."/>
            <person name="Sakai Y."/>
            <person name="Abe K."/>
            <person name="Yokota A."/>
            <person name="Yabe S."/>
        </authorList>
    </citation>
    <scope>NUCLEOTIDE SEQUENCE [LARGE SCALE GENOMIC DNA]</scope>
    <source>
        <strain evidence="4 5">Uno17</strain>
    </source>
</reference>
<dbReference type="InterPro" id="IPR025403">
    <property type="entry name" value="TgpA-like_C"/>
</dbReference>
<comment type="caution">
    <text evidence="4">The sequence shown here is derived from an EMBL/GenBank/DDBJ whole genome shotgun (WGS) entry which is preliminary data.</text>
</comment>
<protein>
    <recommendedName>
        <fullName evidence="3">Transglutaminase-like domain-containing protein</fullName>
    </recommendedName>
</protein>
<dbReference type="SMART" id="SM00460">
    <property type="entry name" value="TGc"/>
    <property type="match status" value="1"/>
</dbReference>
<feature type="region of interest" description="Disordered" evidence="1">
    <location>
        <begin position="623"/>
        <end position="673"/>
    </location>
</feature>
<feature type="transmembrane region" description="Helical" evidence="2">
    <location>
        <begin position="165"/>
        <end position="184"/>
    </location>
</feature>
<dbReference type="Gene3D" id="3.10.620.30">
    <property type="match status" value="1"/>
</dbReference>
<dbReference type="RefSeq" id="WP_172632389.1">
    <property type="nucleotide sequence ID" value="NZ_BIXY01000096.1"/>
</dbReference>
<feature type="transmembrane region" description="Helical" evidence="2">
    <location>
        <begin position="89"/>
        <end position="106"/>
    </location>
</feature>
<accession>A0A5A5TJR7</accession>
<organism evidence="4 5">
    <name type="scientific">Dictyobacter arantiisoli</name>
    <dbReference type="NCBI Taxonomy" id="2014874"/>
    <lineage>
        <taxon>Bacteria</taxon>
        <taxon>Bacillati</taxon>
        <taxon>Chloroflexota</taxon>
        <taxon>Ktedonobacteria</taxon>
        <taxon>Ktedonobacterales</taxon>
        <taxon>Dictyobacteraceae</taxon>
        <taxon>Dictyobacter</taxon>
    </lineage>
</organism>
<keyword evidence="2" id="KW-0812">Transmembrane</keyword>
<dbReference type="SUPFAM" id="SSF54001">
    <property type="entry name" value="Cysteine proteinases"/>
    <property type="match status" value="1"/>
</dbReference>
<proteinExistence type="predicted"/>
<keyword evidence="2" id="KW-0472">Membrane</keyword>
<gene>
    <name evidence="4" type="ORF">KDI_46980</name>
</gene>
<feature type="transmembrane region" description="Helical" evidence="2">
    <location>
        <begin position="214"/>
        <end position="237"/>
    </location>
</feature>
<dbReference type="EMBL" id="BIXY01000096">
    <property type="protein sequence ID" value="GCF11134.1"/>
    <property type="molecule type" value="Genomic_DNA"/>
</dbReference>
<evidence type="ECO:0000259" key="3">
    <source>
        <dbReference type="SMART" id="SM00460"/>
    </source>
</evidence>
<keyword evidence="2" id="KW-1133">Transmembrane helix</keyword>
<dbReference type="Pfam" id="PF01841">
    <property type="entry name" value="Transglut_core"/>
    <property type="match status" value="1"/>
</dbReference>
<feature type="transmembrane region" description="Helical" evidence="2">
    <location>
        <begin position="258"/>
        <end position="276"/>
    </location>
</feature>
<feature type="domain" description="Transglutaminase-like" evidence="3">
    <location>
        <begin position="550"/>
        <end position="621"/>
    </location>
</feature>
<dbReference type="Proteomes" id="UP000322530">
    <property type="component" value="Unassembled WGS sequence"/>
</dbReference>
<dbReference type="InterPro" id="IPR002931">
    <property type="entry name" value="Transglutaminase-like"/>
</dbReference>
<feature type="transmembrane region" description="Helical" evidence="2">
    <location>
        <begin position="191"/>
        <end position="208"/>
    </location>
</feature>
<feature type="transmembrane region" description="Helical" evidence="2">
    <location>
        <begin position="60"/>
        <end position="83"/>
    </location>
</feature>
<evidence type="ECO:0000313" key="5">
    <source>
        <dbReference type="Proteomes" id="UP000322530"/>
    </source>
</evidence>
<feature type="compositionally biased region" description="Polar residues" evidence="1">
    <location>
        <begin position="648"/>
        <end position="673"/>
    </location>
</feature>
<keyword evidence="5" id="KW-1185">Reference proteome</keyword>
<dbReference type="InterPro" id="IPR052901">
    <property type="entry name" value="Bact_TGase-like"/>
</dbReference>